<evidence type="ECO:0000313" key="3">
    <source>
        <dbReference type="EMBL" id="GAX73441.1"/>
    </source>
</evidence>
<accession>A0A250WRM0</accession>
<feature type="domain" description="Retrotransposon gag" evidence="2">
    <location>
        <begin position="271"/>
        <end position="339"/>
    </location>
</feature>
<feature type="region of interest" description="Disordered" evidence="1">
    <location>
        <begin position="377"/>
        <end position="439"/>
    </location>
</feature>
<dbReference type="STRING" id="1157962.A0A250WRM0"/>
<evidence type="ECO:0000259" key="2">
    <source>
        <dbReference type="Pfam" id="PF03732"/>
    </source>
</evidence>
<dbReference type="Pfam" id="PF03732">
    <property type="entry name" value="Retrotrans_gag"/>
    <property type="match status" value="1"/>
</dbReference>
<dbReference type="PANTHER" id="PTHR11439">
    <property type="entry name" value="GAG-POL-RELATED RETROTRANSPOSON"/>
    <property type="match status" value="1"/>
</dbReference>
<evidence type="ECO:0000256" key="1">
    <source>
        <dbReference type="SAM" id="MobiDB-lite"/>
    </source>
</evidence>
<feature type="compositionally biased region" description="Basic residues" evidence="1">
    <location>
        <begin position="418"/>
        <end position="432"/>
    </location>
</feature>
<dbReference type="PANTHER" id="PTHR11439:SF483">
    <property type="entry name" value="PEPTIDE SYNTHASE GLIP-LIKE, PUTATIVE (AFU_ORTHOLOGUE AFUA_3G12920)-RELATED"/>
    <property type="match status" value="1"/>
</dbReference>
<protein>
    <recommendedName>
        <fullName evidence="2">Retrotransposon gag domain-containing protein</fullName>
    </recommendedName>
</protein>
<dbReference type="AlphaFoldDB" id="A0A250WRM0"/>
<sequence>MGLRGRDSPLEDKTQISRTSGVKLNEEKASKYRETVGALMYLQTGTRPDLAYVVGLLARFFQSPTELHMDLLTSVMRYLQTTQHFGIEFWGEKHKGLVGFSESSDVDNRRSTTGYVFTYNGGAVSWSSRLQPTVAVSTMEAEYMAASAAAKEALWLRKLMCELQVSDKPVHIWGDNQSALCVLKDPISSARSKHIDTMHYFVRERIAMGHLSYQYISTANMVANILTKSTKIKIANLAAHVTATTKSAITKSGLTAGVKVPTPEIMTGLGFSTFEEFAKALITQLGDPDPATKARNELLKLNQVTSVKQYADEFQRITALLPYMDSKDVTYFFHRGLKPQIRNLLIHKFDAETDDWQIVQDRAYLCDDAVMNHRSSVSSSTYRAASHHHYQQRDSRPDDPMELGAISTERHHQSNRPVSKRSATHGPSHRRSTTPALTN</sequence>
<keyword evidence="4" id="KW-1185">Reference proteome</keyword>
<comment type="caution">
    <text evidence="3">The sequence shown here is derived from an EMBL/GenBank/DDBJ whole genome shotgun (WGS) entry which is preliminary data.</text>
</comment>
<name>A0A250WRM0_9CHLO</name>
<proteinExistence type="predicted"/>
<dbReference type="CDD" id="cd09272">
    <property type="entry name" value="RNase_HI_RT_Ty1"/>
    <property type="match status" value="1"/>
</dbReference>
<gene>
    <name evidence="3" type="ORF">CEUSTIGMA_g893.t1</name>
</gene>
<dbReference type="Proteomes" id="UP000232323">
    <property type="component" value="Unassembled WGS sequence"/>
</dbReference>
<reference evidence="3 4" key="1">
    <citation type="submission" date="2017-08" db="EMBL/GenBank/DDBJ databases">
        <title>Acidophilic green algal genome provides insights into adaptation to an acidic environment.</title>
        <authorList>
            <person name="Hirooka S."/>
            <person name="Hirose Y."/>
            <person name="Kanesaki Y."/>
            <person name="Higuchi S."/>
            <person name="Fujiwara T."/>
            <person name="Onuma R."/>
            <person name="Era A."/>
            <person name="Ohbayashi R."/>
            <person name="Uzuka A."/>
            <person name="Nozaki H."/>
            <person name="Yoshikawa H."/>
            <person name="Miyagishima S.Y."/>
        </authorList>
    </citation>
    <scope>NUCLEOTIDE SEQUENCE [LARGE SCALE GENOMIC DNA]</scope>
    <source>
        <strain evidence="3 4">NIES-2499</strain>
    </source>
</reference>
<feature type="non-terminal residue" evidence="3">
    <location>
        <position position="439"/>
    </location>
</feature>
<evidence type="ECO:0000313" key="4">
    <source>
        <dbReference type="Proteomes" id="UP000232323"/>
    </source>
</evidence>
<dbReference type="InterPro" id="IPR005162">
    <property type="entry name" value="Retrotrans_gag_dom"/>
</dbReference>
<dbReference type="OrthoDB" id="2014938at2759"/>
<dbReference type="EMBL" id="BEGY01000003">
    <property type="protein sequence ID" value="GAX73441.1"/>
    <property type="molecule type" value="Genomic_DNA"/>
</dbReference>
<organism evidence="3 4">
    <name type="scientific">Chlamydomonas eustigma</name>
    <dbReference type="NCBI Taxonomy" id="1157962"/>
    <lineage>
        <taxon>Eukaryota</taxon>
        <taxon>Viridiplantae</taxon>
        <taxon>Chlorophyta</taxon>
        <taxon>core chlorophytes</taxon>
        <taxon>Chlorophyceae</taxon>
        <taxon>CS clade</taxon>
        <taxon>Chlamydomonadales</taxon>
        <taxon>Chlamydomonadaceae</taxon>
        <taxon>Chlamydomonas</taxon>
    </lineage>
</organism>